<dbReference type="Pfam" id="PF04227">
    <property type="entry name" value="Indigoidine_A"/>
    <property type="match status" value="1"/>
</dbReference>
<evidence type="ECO:0000256" key="8">
    <source>
        <dbReference type="SAM" id="MobiDB-lite"/>
    </source>
</evidence>
<evidence type="ECO:0000256" key="6">
    <source>
        <dbReference type="ARBA" id="ARBA00023239"/>
    </source>
</evidence>
<dbReference type="PROSITE" id="PS00584">
    <property type="entry name" value="PFKB_KINASES_2"/>
    <property type="match status" value="1"/>
</dbReference>
<dbReference type="AlphaFoldDB" id="A0A9P5NQJ1"/>
<reference evidence="10" key="1">
    <citation type="submission" date="2020-11" db="EMBL/GenBank/DDBJ databases">
        <authorList>
            <consortium name="DOE Joint Genome Institute"/>
            <person name="Ahrendt S."/>
            <person name="Riley R."/>
            <person name="Andreopoulos W."/>
            <person name="LaButti K."/>
            <person name="Pangilinan J."/>
            <person name="Ruiz-duenas F.J."/>
            <person name="Barrasa J.M."/>
            <person name="Sanchez-Garcia M."/>
            <person name="Camarero S."/>
            <person name="Miyauchi S."/>
            <person name="Serrano A."/>
            <person name="Linde D."/>
            <person name="Babiker R."/>
            <person name="Drula E."/>
            <person name="Ayuso-Fernandez I."/>
            <person name="Pacheco R."/>
            <person name="Padilla G."/>
            <person name="Ferreira P."/>
            <person name="Barriuso J."/>
            <person name="Kellner H."/>
            <person name="Castanera R."/>
            <person name="Alfaro M."/>
            <person name="Ramirez L."/>
            <person name="Pisabarro A.G."/>
            <person name="Kuo A."/>
            <person name="Tritt A."/>
            <person name="Lipzen A."/>
            <person name="He G."/>
            <person name="Yan M."/>
            <person name="Ng V."/>
            <person name="Cullen D."/>
            <person name="Martin F."/>
            <person name="Rosso M.-N."/>
            <person name="Henrissat B."/>
            <person name="Hibbett D."/>
            <person name="Martinez A.T."/>
            <person name="Grigoriev I.V."/>
        </authorList>
    </citation>
    <scope>NUCLEOTIDE SEQUENCE</scope>
    <source>
        <strain evidence="10">AH 44721</strain>
    </source>
</reference>
<dbReference type="GO" id="GO:0005737">
    <property type="term" value="C:cytoplasm"/>
    <property type="evidence" value="ECO:0007669"/>
    <property type="project" value="TreeGrafter"/>
</dbReference>
<evidence type="ECO:0000259" key="9">
    <source>
        <dbReference type="Pfam" id="PF00294"/>
    </source>
</evidence>
<evidence type="ECO:0000256" key="7">
    <source>
        <dbReference type="ARBA" id="ARBA00023295"/>
    </source>
</evidence>
<comment type="caution">
    <text evidence="10">The sequence shown here is derived from an EMBL/GenBank/DDBJ whole genome shotgun (WGS) entry which is preliminary data.</text>
</comment>
<dbReference type="HAMAP" id="MF_01876">
    <property type="entry name" value="PsiMP_glycosidase"/>
    <property type="match status" value="1"/>
</dbReference>
<keyword evidence="7" id="KW-0326">Glycosidase</keyword>
<feature type="domain" description="Carbohydrate kinase PfkB" evidence="9">
    <location>
        <begin position="377"/>
        <end position="587"/>
    </location>
</feature>
<evidence type="ECO:0000256" key="3">
    <source>
        <dbReference type="ARBA" id="ARBA00022777"/>
    </source>
</evidence>
<evidence type="ECO:0000256" key="1">
    <source>
        <dbReference type="ARBA" id="ARBA00022679"/>
    </source>
</evidence>
<evidence type="ECO:0000256" key="2">
    <source>
        <dbReference type="ARBA" id="ARBA00022723"/>
    </source>
</evidence>
<dbReference type="GO" id="GO:0004730">
    <property type="term" value="F:pseudouridylate synthase activity"/>
    <property type="evidence" value="ECO:0007669"/>
    <property type="project" value="InterPro"/>
</dbReference>
<gene>
    <name evidence="10" type="ORF">CPB84DRAFT_1771660</name>
</gene>
<evidence type="ECO:0000256" key="5">
    <source>
        <dbReference type="ARBA" id="ARBA00023211"/>
    </source>
</evidence>
<keyword evidence="3" id="KW-0418">Kinase</keyword>
<proteinExistence type="inferred from homology"/>
<keyword evidence="5" id="KW-0464">Manganese</keyword>
<evidence type="ECO:0000313" key="10">
    <source>
        <dbReference type="EMBL" id="KAF8905531.1"/>
    </source>
</evidence>
<dbReference type="InterPro" id="IPR022830">
    <property type="entry name" value="Indigdn_synthA-like"/>
</dbReference>
<feature type="compositionally biased region" description="Low complexity" evidence="8">
    <location>
        <begin position="352"/>
        <end position="367"/>
    </location>
</feature>
<sequence length="781" mass="83637">MHRLRSLRLPKSFVRGLSSGTRFRPYRLKGAPVDVHPEIEDALAHDKPVVALETALVTHGLPFPSSLEVPMALEEIVRSTGSIPATIGMIDGRVKIGLERHELERLADRRGKPSKISRRDIAAAIALEADGGTTCSATLVFTALAGIKVFATGGLGGVHRGGENSMDVSADLQELTRCPVGLVSSGVKSILDIRRTLEYLETLGVPVISYGESREFPAFFSRHSGHNVPWNVDNPYTAAKILYTQWQLGLQNGALIAVPIPEEYEEVGKEVQEYVDQAIQESEQNGVSKSGKDATPWLLDRIAELSGGQSLASNVAVLKNTALVGGQIAVSYQKLAQDKEARAKAAAKSHSFHLDSSPSSTSLSDNVVSRSHQSPANVVVIGSAAVDITAQELPNTQTGLAVHSTAPGHIKLSVGGVGRNIAEASYRIMEAKFPALSSLLISPVGPDTFGQVLVKKLTEIGMRTDGLIRLPDQNAVCNMVLDSKGALVGGVADMAITERVTGELVLSHLRKHSPSIVAVDANLPTTTLDTLVQYCQEHKTKVLYEPTSTIKSTNILPAIVTAFQEKDAGQAPVTYCTPNLLELTRIYSTAQSDLFELMDHPRWWSAINSFNLGSSFRMELENLARKGVSDFAGSSGTLGFLIEEGIATMAINLLPFFQHLIIKCGEQGVLVVMCIAAHEAPHSGWANARSNIRQRYVVAHGNSGETLVLQHFPSLPVESVANVTGAGDTFVGALLATLANDSTVLYHPSRLGDAINTAQKAAVLTLQSHSAVSPELSRLDK</sequence>
<keyword evidence="2" id="KW-0479">Metal-binding</keyword>
<keyword evidence="6" id="KW-0456">Lyase</keyword>
<dbReference type="GO" id="GO:0016798">
    <property type="term" value="F:hydrolase activity, acting on glycosyl bonds"/>
    <property type="evidence" value="ECO:0007669"/>
    <property type="project" value="UniProtKB-KW"/>
</dbReference>
<feature type="region of interest" description="Disordered" evidence="8">
    <location>
        <begin position="347"/>
        <end position="367"/>
    </location>
</feature>
<dbReference type="Pfam" id="PF00294">
    <property type="entry name" value="PfkB"/>
    <property type="match status" value="2"/>
</dbReference>
<dbReference type="PANTHER" id="PTHR42909:SF1">
    <property type="entry name" value="CARBOHYDRATE KINASE PFKB DOMAIN-CONTAINING PROTEIN"/>
    <property type="match status" value="1"/>
</dbReference>
<name>A0A9P5NQJ1_GYMJU</name>
<dbReference type="Gene3D" id="3.40.1790.10">
    <property type="entry name" value="Indigoidine synthase domain"/>
    <property type="match status" value="1"/>
</dbReference>
<dbReference type="GO" id="GO:0016301">
    <property type="term" value="F:kinase activity"/>
    <property type="evidence" value="ECO:0007669"/>
    <property type="project" value="UniProtKB-KW"/>
</dbReference>
<protein>
    <submittedName>
        <fullName evidence="10">Indigoidine synthase A-like protein</fullName>
    </submittedName>
</protein>
<evidence type="ECO:0000256" key="4">
    <source>
        <dbReference type="ARBA" id="ARBA00022801"/>
    </source>
</evidence>
<dbReference type="InterPro" id="IPR007342">
    <property type="entry name" value="PsuG"/>
</dbReference>
<dbReference type="Gene3D" id="3.40.1190.20">
    <property type="match status" value="1"/>
</dbReference>
<dbReference type="InterPro" id="IPR002173">
    <property type="entry name" value="Carboh/pur_kinase_PfkB_CS"/>
</dbReference>
<dbReference type="Proteomes" id="UP000724874">
    <property type="component" value="Unassembled WGS sequence"/>
</dbReference>
<dbReference type="OrthoDB" id="198885at2759"/>
<keyword evidence="11" id="KW-1185">Reference proteome</keyword>
<keyword evidence="4" id="KW-0378">Hydrolase</keyword>
<feature type="domain" description="Carbohydrate kinase PfkB" evidence="9">
    <location>
        <begin position="694"/>
        <end position="774"/>
    </location>
</feature>
<dbReference type="InterPro" id="IPR011611">
    <property type="entry name" value="PfkB_dom"/>
</dbReference>
<keyword evidence="1" id="KW-0808">Transferase</keyword>
<dbReference type="PANTHER" id="PTHR42909">
    <property type="entry name" value="ZGC:136858"/>
    <property type="match status" value="1"/>
</dbReference>
<dbReference type="SUPFAM" id="SSF53613">
    <property type="entry name" value="Ribokinase-like"/>
    <property type="match status" value="1"/>
</dbReference>
<dbReference type="InterPro" id="IPR029056">
    <property type="entry name" value="Ribokinase-like"/>
</dbReference>
<dbReference type="SUPFAM" id="SSF110581">
    <property type="entry name" value="Indigoidine synthase A-like"/>
    <property type="match status" value="1"/>
</dbReference>
<accession>A0A9P5NQJ1</accession>
<organism evidence="10 11">
    <name type="scientific">Gymnopilus junonius</name>
    <name type="common">Spectacular rustgill mushroom</name>
    <name type="synonym">Gymnopilus spectabilis subsp. junonius</name>
    <dbReference type="NCBI Taxonomy" id="109634"/>
    <lineage>
        <taxon>Eukaryota</taxon>
        <taxon>Fungi</taxon>
        <taxon>Dikarya</taxon>
        <taxon>Basidiomycota</taxon>
        <taxon>Agaricomycotina</taxon>
        <taxon>Agaricomycetes</taxon>
        <taxon>Agaricomycetidae</taxon>
        <taxon>Agaricales</taxon>
        <taxon>Agaricineae</taxon>
        <taxon>Hymenogastraceae</taxon>
        <taxon>Gymnopilus</taxon>
    </lineage>
</organism>
<dbReference type="EMBL" id="JADNYJ010000022">
    <property type="protein sequence ID" value="KAF8905531.1"/>
    <property type="molecule type" value="Genomic_DNA"/>
</dbReference>
<evidence type="ECO:0000313" key="11">
    <source>
        <dbReference type="Proteomes" id="UP000724874"/>
    </source>
</evidence>
<dbReference type="GO" id="GO:0046872">
    <property type="term" value="F:metal ion binding"/>
    <property type="evidence" value="ECO:0007669"/>
    <property type="project" value="UniProtKB-KW"/>
</dbReference>